<evidence type="ECO:0000259" key="1">
    <source>
        <dbReference type="PROSITE" id="PS50190"/>
    </source>
</evidence>
<dbReference type="OrthoDB" id="2157641at2759"/>
<dbReference type="WBParaSite" id="HDID_0000933801-mRNA-1">
    <property type="protein sequence ID" value="HDID_0000933801-mRNA-1"/>
    <property type="gene ID" value="HDID_0000933801"/>
</dbReference>
<dbReference type="Pfam" id="PF01369">
    <property type="entry name" value="Sec7"/>
    <property type="match status" value="1"/>
</dbReference>
<dbReference type="PROSITE" id="PS50190">
    <property type="entry name" value="SEC7"/>
    <property type="match status" value="1"/>
</dbReference>
<reference evidence="4" key="1">
    <citation type="submission" date="2017-02" db="UniProtKB">
        <authorList>
            <consortium name="WormBaseParasite"/>
        </authorList>
    </citation>
    <scope>IDENTIFICATION</scope>
</reference>
<dbReference type="AlphaFoldDB" id="A0A0R3SUY0"/>
<name>A0A0R3SUY0_HYMDI</name>
<evidence type="ECO:0000313" key="3">
    <source>
        <dbReference type="Proteomes" id="UP000274504"/>
    </source>
</evidence>
<dbReference type="PANTHER" id="PTHR10663:SF376">
    <property type="entry name" value="PH AND SEC7 DOMAIN-CONTAINING PROTEIN"/>
    <property type="match status" value="1"/>
</dbReference>
<dbReference type="InterPro" id="IPR023394">
    <property type="entry name" value="Sec7_C_sf"/>
</dbReference>
<organism evidence="4">
    <name type="scientific">Hymenolepis diminuta</name>
    <name type="common">Rat tapeworm</name>
    <dbReference type="NCBI Taxonomy" id="6216"/>
    <lineage>
        <taxon>Eukaryota</taxon>
        <taxon>Metazoa</taxon>
        <taxon>Spiralia</taxon>
        <taxon>Lophotrochozoa</taxon>
        <taxon>Platyhelminthes</taxon>
        <taxon>Cestoda</taxon>
        <taxon>Eucestoda</taxon>
        <taxon>Cyclophyllidea</taxon>
        <taxon>Hymenolepididae</taxon>
        <taxon>Hymenolepis</taxon>
    </lineage>
</organism>
<evidence type="ECO:0000313" key="2">
    <source>
        <dbReference type="EMBL" id="VDL61654.1"/>
    </source>
</evidence>
<dbReference type="EMBL" id="UYSG01011266">
    <property type="protein sequence ID" value="VDL61654.1"/>
    <property type="molecule type" value="Genomic_DNA"/>
</dbReference>
<accession>A0A0R3SUY0</accession>
<dbReference type="InterPro" id="IPR035999">
    <property type="entry name" value="Sec7_dom_sf"/>
</dbReference>
<dbReference type="STRING" id="6216.A0A0R3SUY0"/>
<gene>
    <name evidence="2" type="ORF">HDID_LOCUS9336</name>
</gene>
<dbReference type="Gene3D" id="1.10.1000.11">
    <property type="entry name" value="Arf Nucleotide-binding Site Opener,domain 2"/>
    <property type="match status" value="1"/>
</dbReference>
<dbReference type="GO" id="GO:0032012">
    <property type="term" value="P:regulation of ARF protein signal transduction"/>
    <property type="evidence" value="ECO:0007669"/>
    <property type="project" value="InterPro"/>
</dbReference>
<reference evidence="2 3" key="2">
    <citation type="submission" date="2018-11" db="EMBL/GenBank/DDBJ databases">
        <authorList>
            <consortium name="Pathogen Informatics"/>
        </authorList>
    </citation>
    <scope>NUCLEOTIDE SEQUENCE [LARGE SCALE GENOMIC DNA]</scope>
</reference>
<protein>
    <submittedName>
        <fullName evidence="4">SEC7 domain-containing protein</fullName>
    </submittedName>
</protein>
<feature type="domain" description="SEC7" evidence="1">
    <location>
        <begin position="16"/>
        <end position="135"/>
    </location>
</feature>
<dbReference type="SUPFAM" id="SSF48425">
    <property type="entry name" value="Sec7 domain"/>
    <property type="match status" value="1"/>
</dbReference>
<dbReference type="InterPro" id="IPR000904">
    <property type="entry name" value="Sec7_dom"/>
</dbReference>
<evidence type="ECO:0000313" key="4">
    <source>
        <dbReference type="WBParaSite" id="HDID_0000933801-mRNA-1"/>
    </source>
</evidence>
<dbReference type="Proteomes" id="UP000274504">
    <property type="component" value="Unassembled WGS sequence"/>
</dbReference>
<sequence length="138" mass="15712">MCGAVASNGAQITCIYGGGGKNDFSQLVGEEFTSFFDFTDQSIDMALRHFMTKFALTGESQERERILFHFSRRYVACNPCVFVSDELNNMNYEEFIPSRAQPYLDKTLYSDGTFLEQQQWKKYISICSVCQFIANVGV</sequence>
<dbReference type="PANTHER" id="PTHR10663">
    <property type="entry name" value="GUANYL-NUCLEOTIDE EXCHANGE FACTOR"/>
    <property type="match status" value="1"/>
</dbReference>
<proteinExistence type="predicted"/>
<dbReference type="GO" id="GO:0005085">
    <property type="term" value="F:guanyl-nucleotide exchange factor activity"/>
    <property type="evidence" value="ECO:0007669"/>
    <property type="project" value="InterPro"/>
</dbReference>